<name>W9EMC8_9LACO</name>
<evidence type="ECO:0000313" key="1">
    <source>
        <dbReference type="EMBL" id="ETO40824.1"/>
    </source>
</evidence>
<dbReference type="OrthoDB" id="2246572at2"/>
<dbReference type="PATRIC" id="fig|1221538.3.peg.291"/>
<keyword evidence="2" id="KW-1185">Reference proteome</keyword>
<dbReference type="EMBL" id="ALXG01000013">
    <property type="protein sequence ID" value="ETO40824.1"/>
    <property type="molecule type" value="Genomic_DNA"/>
</dbReference>
<proteinExistence type="predicted"/>
<protein>
    <submittedName>
        <fullName evidence="1">Uncharacterized protein</fullName>
    </submittedName>
</protein>
<sequence>MEDKLELGQPAFAKMMFTLKTPVTSKNHKDYKFNEYELVEIASDVWAMPVYMQANDDFTLFLVVTKIATQATVMALAQGTSTTDGQFALDRPLNTGEGLNRLFQHDRQRAAQLLHFFNLISKANEGDWRLVADDKGEPE</sequence>
<dbReference type="AlphaFoldDB" id="W9EMC8"/>
<accession>W9EMC8</accession>
<evidence type="ECO:0000313" key="2">
    <source>
        <dbReference type="Proteomes" id="UP000019474"/>
    </source>
</evidence>
<dbReference type="RefSeq" id="WP_009166863.1">
    <property type="nucleotide sequence ID" value="NZ_ALXG01000013.1"/>
</dbReference>
<comment type="caution">
    <text evidence="1">The sequence shown here is derived from an EMBL/GenBank/DDBJ whole genome shotgun (WGS) entry which is preliminary data.</text>
</comment>
<reference evidence="1 2" key="1">
    <citation type="submission" date="2012-08" db="EMBL/GenBank/DDBJ databases">
        <title>Genome sequencing of Lactobacillus florum 8D.</title>
        <authorList>
            <person name="Kim E.B."/>
            <person name="Marco M.L."/>
        </authorList>
    </citation>
    <scope>NUCLEOTIDE SEQUENCE [LARGE SCALE GENOMIC DNA]</scope>
    <source>
        <strain evidence="1 2">8D</strain>
    </source>
</reference>
<gene>
    <name evidence="1" type="ORF">B808_283</name>
</gene>
<organism evidence="1 2">
    <name type="scientific">Fructilactobacillus florum 8D</name>
    <dbReference type="NCBI Taxonomy" id="1221538"/>
    <lineage>
        <taxon>Bacteria</taxon>
        <taxon>Bacillati</taxon>
        <taxon>Bacillota</taxon>
        <taxon>Bacilli</taxon>
        <taxon>Lactobacillales</taxon>
        <taxon>Lactobacillaceae</taxon>
        <taxon>Fructilactobacillus</taxon>
    </lineage>
</organism>
<dbReference type="Proteomes" id="UP000019474">
    <property type="component" value="Unassembled WGS sequence"/>
</dbReference>